<reference evidence="4" key="1">
    <citation type="submission" date="2017-04" db="EMBL/GenBank/DDBJ databases">
        <authorList>
            <person name="Song Y."/>
            <person name="Cho B.-K."/>
        </authorList>
    </citation>
    <scope>NUCLEOTIDE SEQUENCE [LARGE SCALE GENOMIC DNA]</scope>
    <source>
        <strain evidence="4">SL1</strain>
    </source>
</reference>
<dbReference type="EMBL" id="CP020953">
    <property type="protein sequence ID" value="AWI04111.1"/>
    <property type="molecule type" value="Genomic_DNA"/>
</dbReference>
<proteinExistence type="predicted"/>
<keyword evidence="1" id="KW-1133">Transmembrane helix</keyword>
<keyword evidence="1" id="KW-0812">Transmembrane</keyword>
<sequence length="218" mass="23054">MSDENKKVSLKGWLSLIILIIMFSGALSGVKGPLKALDFNNLTGSFGVIAGKIDFHGSKGTGVKEGFLFALTLIPTVMFAMGLINVAESLGALKAAEKVFTPLLKPLLGIPGSAGLVFVSSFTSTDVAAVLTKELAEENLITDDERTIFVSYQIAASAVIVNTITCGAPLVPISKLSIGVIFAVEIIVKILGANIVRVILKYDSKKNNERRIENVTAS</sequence>
<evidence type="ECO:0000313" key="4">
    <source>
        <dbReference type="Proteomes" id="UP000244910"/>
    </source>
</evidence>
<feature type="transmembrane region" description="Helical" evidence="1">
    <location>
        <begin position="67"/>
        <end position="87"/>
    </location>
</feature>
<dbReference type="OrthoDB" id="1645614at2"/>
<feature type="transmembrane region" description="Helical" evidence="1">
    <location>
        <begin position="12"/>
        <end position="30"/>
    </location>
</feature>
<feature type="transmembrane region" description="Helical" evidence="1">
    <location>
        <begin position="177"/>
        <end position="200"/>
    </location>
</feature>
<keyword evidence="4" id="KW-1185">Reference proteome</keyword>
<feature type="domain" description="Nucleoside transporter/FeoB GTPase Gate" evidence="2">
    <location>
        <begin position="71"/>
        <end position="169"/>
    </location>
</feature>
<dbReference type="AlphaFoldDB" id="A0A2U8DNT3"/>
<dbReference type="InterPro" id="IPR011642">
    <property type="entry name" value="Gate_dom"/>
</dbReference>
<protein>
    <recommendedName>
        <fullName evidence="2">Nucleoside transporter/FeoB GTPase Gate domain-containing protein</fullName>
    </recommendedName>
</protein>
<accession>A0A2U8DNT3</accession>
<evidence type="ECO:0000259" key="2">
    <source>
        <dbReference type="Pfam" id="PF07670"/>
    </source>
</evidence>
<gene>
    <name evidence="3" type="ORF">B9W14_06245</name>
</gene>
<dbReference type="Proteomes" id="UP000244910">
    <property type="component" value="Chromosome"/>
</dbReference>
<evidence type="ECO:0000313" key="3">
    <source>
        <dbReference type="EMBL" id="AWI04111.1"/>
    </source>
</evidence>
<evidence type="ECO:0000256" key="1">
    <source>
        <dbReference type="SAM" id="Phobius"/>
    </source>
</evidence>
<name>A0A2U8DNT3_9CLOT</name>
<dbReference type="RefSeq" id="WP_032077547.1">
    <property type="nucleotide sequence ID" value="NZ_CP020953.1"/>
</dbReference>
<keyword evidence="1" id="KW-0472">Membrane</keyword>
<dbReference type="Pfam" id="PF07670">
    <property type="entry name" value="Gate"/>
    <property type="match status" value="1"/>
</dbReference>
<feature type="transmembrane region" description="Helical" evidence="1">
    <location>
        <begin position="152"/>
        <end position="171"/>
    </location>
</feature>
<organism evidence="3 4">
    <name type="scientific">Clostridium drakei</name>
    <dbReference type="NCBI Taxonomy" id="332101"/>
    <lineage>
        <taxon>Bacteria</taxon>
        <taxon>Bacillati</taxon>
        <taxon>Bacillota</taxon>
        <taxon>Clostridia</taxon>
        <taxon>Eubacteriales</taxon>
        <taxon>Clostridiaceae</taxon>
        <taxon>Clostridium</taxon>
    </lineage>
</organism>
<dbReference type="KEGG" id="cdrk:B9W14_06245"/>